<dbReference type="AlphaFoldDB" id="A0A4R2T3R1"/>
<dbReference type="InterPro" id="IPR036318">
    <property type="entry name" value="FAD-bd_PCMH-like_sf"/>
</dbReference>
<protein>
    <submittedName>
        <fullName evidence="3">FAD binding domain-containing protein</fullName>
    </submittedName>
</protein>
<evidence type="ECO:0000313" key="4">
    <source>
        <dbReference type="Proteomes" id="UP000295504"/>
    </source>
</evidence>
<name>A0A4R2T3R1_9FIRM</name>
<dbReference type="GO" id="GO:0016491">
    <property type="term" value="F:oxidoreductase activity"/>
    <property type="evidence" value="ECO:0007669"/>
    <property type="project" value="UniProtKB-KW"/>
</dbReference>
<gene>
    <name evidence="3" type="ORF">EDD79_10455</name>
</gene>
<evidence type="ECO:0000259" key="2">
    <source>
        <dbReference type="Pfam" id="PF01565"/>
    </source>
</evidence>
<feature type="domain" description="FAD linked oxidase N-terminal" evidence="2">
    <location>
        <begin position="45"/>
        <end position="85"/>
    </location>
</feature>
<sequence length="98" mass="11307">MGYKKISDQDISFLKVICGEKHVFIKEKNIHEFAGEDLTNVIFIPEVVVEPRTSEAVSDILRYAYENNISVTPRYKGKGLSWGIMINMSKVNMNRRVR</sequence>
<keyword evidence="1" id="KW-0560">Oxidoreductase</keyword>
<comment type="caution">
    <text evidence="3">The sequence shown here is derived from an EMBL/GenBank/DDBJ whole genome shotgun (WGS) entry which is preliminary data.</text>
</comment>
<accession>A0A4R2T3R1</accession>
<keyword evidence="4" id="KW-1185">Reference proteome</keyword>
<dbReference type="Pfam" id="PF01565">
    <property type="entry name" value="FAD_binding_4"/>
    <property type="match status" value="1"/>
</dbReference>
<dbReference type="Proteomes" id="UP000295504">
    <property type="component" value="Unassembled WGS sequence"/>
</dbReference>
<proteinExistence type="predicted"/>
<reference evidence="3 4" key="1">
    <citation type="submission" date="2019-03" db="EMBL/GenBank/DDBJ databases">
        <title>Genomic Encyclopedia of Type Strains, Phase IV (KMG-IV): sequencing the most valuable type-strain genomes for metagenomic binning, comparative biology and taxonomic classification.</title>
        <authorList>
            <person name="Goeker M."/>
        </authorList>
    </citation>
    <scope>NUCLEOTIDE SEQUENCE [LARGE SCALE GENOMIC DNA]</scope>
    <source>
        <strain evidence="3 4">DSM 100013</strain>
    </source>
</reference>
<dbReference type="GO" id="GO:0050660">
    <property type="term" value="F:flavin adenine dinucleotide binding"/>
    <property type="evidence" value="ECO:0007669"/>
    <property type="project" value="InterPro"/>
</dbReference>
<organism evidence="3 4">
    <name type="scientific">Serpentinicella alkaliphila</name>
    <dbReference type="NCBI Taxonomy" id="1734049"/>
    <lineage>
        <taxon>Bacteria</taxon>
        <taxon>Bacillati</taxon>
        <taxon>Bacillota</taxon>
        <taxon>Clostridia</taxon>
        <taxon>Peptostreptococcales</taxon>
        <taxon>Natronincolaceae</taxon>
        <taxon>Serpentinicella</taxon>
    </lineage>
</organism>
<dbReference type="InterPro" id="IPR006094">
    <property type="entry name" value="Oxid_FAD_bind_N"/>
</dbReference>
<evidence type="ECO:0000256" key="1">
    <source>
        <dbReference type="ARBA" id="ARBA00023002"/>
    </source>
</evidence>
<dbReference type="RefSeq" id="WP_132849451.1">
    <property type="nucleotide sequence ID" value="NZ_CP058648.1"/>
</dbReference>
<dbReference type="InterPro" id="IPR016167">
    <property type="entry name" value="FAD-bd_PCMH_sub1"/>
</dbReference>
<dbReference type="OrthoDB" id="9811557at2"/>
<dbReference type="EMBL" id="SLYC01000045">
    <property type="protein sequence ID" value="TCP97599.1"/>
    <property type="molecule type" value="Genomic_DNA"/>
</dbReference>
<dbReference type="Gene3D" id="3.30.43.10">
    <property type="entry name" value="Uridine Diphospho-n-acetylenolpyruvylglucosamine Reductase, domain 2"/>
    <property type="match status" value="1"/>
</dbReference>
<evidence type="ECO:0000313" key="3">
    <source>
        <dbReference type="EMBL" id="TCP97599.1"/>
    </source>
</evidence>
<dbReference type="SUPFAM" id="SSF56176">
    <property type="entry name" value="FAD-binding/transporter-associated domain-like"/>
    <property type="match status" value="1"/>
</dbReference>